<keyword evidence="7" id="KW-0406">Ion transport</keyword>
<evidence type="ECO:0000256" key="5">
    <source>
        <dbReference type="ARBA" id="ARBA00022692"/>
    </source>
</evidence>
<dbReference type="SMART" id="SM00965">
    <property type="entry name" value="STN"/>
    <property type="match status" value="1"/>
</dbReference>
<dbReference type="InterPro" id="IPR039426">
    <property type="entry name" value="TonB-dep_rcpt-like"/>
</dbReference>
<accession>A0A7X5ZUW5</accession>
<keyword evidence="10 11" id="KW-0998">Cell outer membrane</keyword>
<keyword evidence="6" id="KW-0408">Iron</keyword>
<dbReference type="Pfam" id="PF00593">
    <property type="entry name" value="TonB_dep_Rec_b-barrel"/>
    <property type="match status" value="1"/>
</dbReference>
<proteinExistence type="inferred from homology"/>
<organism evidence="15 16">
    <name type="scientific">Sphingomonas leidyi</name>
    <dbReference type="NCBI Taxonomy" id="68569"/>
    <lineage>
        <taxon>Bacteria</taxon>
        <taxon>Pseudomonadati</taxon>
        <taxon>Pseudomonadota</taxon>
        <taxon>Alphaproteobacteria</taxon>
        <taxon>Sphingomonadales</taxon>
        <taxon>Sphingomonadaceae</taxon>
        <taxon>Sphingomonas</taxon>
    </lineage>
</organism>
<dbReference type="GO" id="GO:0009279">
    <property type="term" value="C:cell outer membrane"/>
    <property type="evidence" value="ECO:0007669"/>
    <property type="project" value="UniProtKB-SubCell"/>
</dbReference>
<gene>
    <name evidence="15" type="ORF">FHR20_001025</name>
</gene>
<dbReference type="AlphaFoldDB" id="A0A7X5ZUW5"/>
<dbReference type="Pfam" id="PF07660">
    <property type="entry name" value="STN"/>
    <property type="match status" value="1"/>
</dbReference>
<evidence type="ECO:0000256" key="8">
    <source>
        <dbReference type="ARBA" id="ARBA00023077"/>
    </source>
</evidence>
<keyword evidence="16" id="KW-1185">Reference proteome</keyword>
<dbReference type="SUPFAM" id="SSF56935">
    <property type="entry name" value="Porins"/>
    <property type="match status" value="1"/>
</dbReference>
<keyword evidence="4" id="KW-0410">Iron transport</keyword>
<evidence type="ECO:0000256" key="10">
    <source>
        <dbReference type="ARBA" id="ARBA00023237"/>
    </source>
</evidence>
<dbReference type="EMBL" id="JAASQV010000001">
    <property type="protein sequence ID" value="NIJ64094.1"/>
    <property type="molecule type" value="Genomic_DNA"/>
</dbReference>
<evidence type="ECO:0000256" key="13">
    <source>
        <dbReference type="SAM" id="MobiDB-lite"/>
    </source>
</evidence>
<evidence type="ECO:0000256" key="11">
    <source>
        <dbReference type="PROSITE-ProRule" id="PRU01360"/>
    </source>
</evidence>
<evidence type="ECO:0000256" key="9">
    <source>
        <dbReference type="ARBA" id="ARBA00023136"/>
    </source>
</evidence>
<evidence type="ECO:0000256" key="3">
    <source>
        <dbReference type="ARBA" id="ARBA00022452"/>
    </source>
</evidence>
<keyword evidence="9 11" id="KW-0472">Membrane</keyword>
<sequence length="1092" mass="119855">MAQHGITLPAASLEDSLNVLSRKSGAQILVDQDLVRGKKARAIKGASSVEAALIQLLHGTDLTYQKRGDAFLILRGGHAQPARRTVAGPRPKAAIRGQGPALAADDGQASGDAGSGNDIVVTAQKMSERLIDVPAAVSAFTAQDLSDQKIEGGPELLRAIPNVSFSKDNFSGYNFTVRGIGTKAISVTADPAVAISFNYTPLIRNRLFEQEYFDVERVEVLRGPQGTLYGRNATAGVVNMLPAKPKLGIWGGEIQGEVGNYASTRVRGFVNIPLGDTLAFRAAGAWTKRDGYDYNTVTQKNVNGRNLYSTRLSALWEPDPALRFSFFWEHFNENDDRARTGKQLCTRGETPQKIDYTDRNGVAQSQPVVGAWSIGALTPGCQQKTLYSDAAYGVPNGRGFPIVTALTLALAGNRGPYGSYYTPMGLDPFGTANGQQSHDLREIGTFYDPKYRARNDLFQFNAEIDITDRLHFTGQVLYTKDYYSASQDFFRFQAVPYFIAPEQYATGVKAAWKPYLGSRNGLGTFKDPQLGELTTPAAIDRSEARSEQWAQEVRLNSSFDGPFNFNLGANYLSYETTENYYVFSNLFTIAALSEGPYCDAKGVGCAYIDPNPIDKINGEGHNYFRSIQQLKTKSWATFGELYWKPAENFKVTGGLRYTDDQKLIIPYATQLLSDTRGLNSGTVDRGYPADPAETMRWRRVTGRLALNWKPNLTFTDETALYASYARGYKGGGDNPRGQADKPCGPNGLPVAPALVCGTYTRLPTKFEPEELNTFEIGMKNKIAGGKILLNFSAFFNDYKNYQISQLINRAINTENLNAITYGAELEAAWIPSRHFKVGATLGYLRTRIGNGQSSIDVMDRVQGHDDWMTVNPWAQSPNTCIAPKALVAAYLKKVNPKDINSTSDSGINFFCEAPHVFGSAGNPFAPGGIGQALYGFTYSPTAPYDPSKPANYYGPNPSNYGAPNNGYGFAADLSGHELPNAPHLTFNIGAEYTLFLDDWRLSLRGDYYRQSASFARVYNTDYDRLRAWGNANLAITLSRPASNLTYQFYVKNVFNSTPITDAFTGPNEVGTFSNVFTLDPRIIGFSVRVGIK</sequence>
<comment type="similarity">
    <text evidence="11 12">Belongs to the TonB-dependent receptor family.</text>
</comment>
<reference evidence="15 16" key="1">
    <citation type="submission" date="2020-03" db="EMBL/GenBank/DDBJ databases">
        <title>Genomic Encyclopedia of Type Strains, Phase IV (KMG-IV): sequencing the most valuable type-strain genomes for metagenomic binning, comparative biology and taxonomic classification.</title>
        <authorList>
            <person name="Goeker M."/>
        </authorList>
    </citation>
    <scope>NUCLEOTIDE SEQUENCE [LARGE SCALE GENOMIC DNA]</scope>
    <source>
        <strain evidence="15 16">DSM 4733</strain>
    </source>
</reference>
<comment type="caution">
    <text evidence="15">The sequence shown here is derived from an EMBL/GenBank/DDBJ whole genome shotgun (WGS) entry which is preliminary data.</text>
</comment>
<evidence type="ECO:0000256" key="7">
    <source>
        <dbReference type="ARBA" id="ARBA00023065"/>
    </source>
</evidence>
<feature type="domain" description="Secretin/TonB short N-terminal" evidence="14">
    <location>
        <begin position="26"/>
        <end position="76"/>
    </location>
</feature>
<dbReference type="Proteomes" id="UP000564677">
    <property type="component" value="Unassembled WGS sequence"/>
</dbReference>
<dbReference type="PANTHER" id="PTHR32552:SF81">
    <property type="entry name" value="TONB-DEPENDENT OUTER MEMBRANE RECEPTOR"/>
    <property type="match status" value="1"/>
</dbReference>
<evidence type="ECO:0000256" key="12">
    <source>
        <dbReference type="RuleBase" id="RU003357"/>
    </source>
</evidence>
<keyword evidence="2 11" id="KW-0813">Transport</keyword>
<evidence type="ECO:0000313" key="15">
    <source>
        <dbReference type="EMBL" id="NIJ64094.1"/>
    </source>
</evidence>
<keyword evidence="3 11" id="KW-1134">Transmembrane beta strand</keyword>
<comment type="subcellular location">
    <subcellularLocation>
        <location evidence="1 11">Cell outer membrane</location>
        <topology evidence="1 11">Multi-pass membrane protein</topology>
    </subcellularLocation>
</comment>
<dbReference type="PANTHER" id="PTHR32552">
    <property type="entry name" value="FERRICHROME IRON RECEPTOR-RELATED"/>
    <property type="match status" value="1"/>
</dbReference>
<keyword evidence="5 11" id="KW-0812">Transmembrane</keyword>
<evidence type="ECO:0000259" key="14">
    <source>
        <dbReference type="SMART" id="SM00965"/>
    </source>
</evidence>
<dbReference type="InterPro" id="IPR036942">
    <property type="entry name" value="Beta-barrel_TonB_sf"/>
</dbReference>
<dbReference type="InterPro" id="IPR000531">
    <property type="entry name" value="Beta-barrel_TonB"/>
</dbReference>
<dbReference type="Pfam" id="PF07715">
    <property type="entry name" value="Plug"/>
    <property type="match status" value="1"/>
</dbReference>
<name>A0A7X5ZUW5_9SPHN</name>
<dbReference type="InterPro" id="IPR012910">
    <property type="entry name" value="Plug_dom"/>
</dbReference>
<protein>
    <submittedName>
        <fullName evidence="15">Outer membrane receptor protein involved in Fe transport</fullName>
    </submittedName>
</protein>
<dbReference type="Gene3D" id="3.55.50.30">
    <property type="match status" value="1"/>
</dbReference>
<evidence type="ECO:0000256" key="4">
    <source>
        <dbReference type="ARBA" id="ARBA00022496"/>
    </source>
</evidence>
<keyword evidence="15" id="KW-0675">Receptor</keyword>
<dbReference type="PROSITE" id="PS52016">
    <property type="entry name" value="TONB_DEPENDENT_REC_3"/>
    <property type="match status" value="1"/>
</dbReference>
<keyword evidence="8 12" id="KW-0798">TonB box</keyword>
<evidence type="ECO:0000256" key="6">
    <source>
        <dbReference type="ARBA" id="ARBA00023004"/>
    </source>
</evidence>
<dbReference type="GO" id="GO:0006826">
    <property type="term" value="P:iron ion transport"/>
    <property type="evidence" value="ECO:0007669"/>
    <property type="project" value="UniProtKB-KW"/>
</dbReference>
<feature type="compositionally biased region" description="Low complexity" evidence="13">
    <location>
        <begin position="103"/>
        <end position="115"/>
    </location>
</feature>
<dbReference type="InterPro" id="IPR011662">
    <property type="entry name" value="Secretin/TonB_short_N"/>
</dbReference>
<evidence type="ECO:0000256" key="2">
    <source>
        <dbReference type="ARBA" id="ARBA00022448"/>
    </source>
</evidence>
<evidence type="ECO:0000313" key="16">
    <source>
        <dbReference type="Proteomes" id="UP000564677"/>
    </source>
</evidence>
<dbReference type="Gene3D" id="2.40.170.20">
    <property type="entry name" value="TonB-dependent receptor, beta-barrel domain"/>
    <property type="match status" value="3"/>
</dbReference>
<evidence type="ECO:0000256" key="1">
    <source>
        <dbReference type="ARBA" id="ARBA00004571"/>
    </source>
</evidence>
<feature type="region of interest" description="Disordered" evidence="13">
    <location>
        <begin position="82"/>
        <end position="115"/>
    </location>
</feature>